<dbReference type="Proteomes" id="UP000199031">
    <property type="component" value="Unassembled WGS sequence"/>
</dbReference>
<evidence type="ECO:0000259" key="2">
    <source>
        <dbReference type="Pfam" id="PF06439"/>
    </source>
</evidence>
<organism evidence="3 4">
    <name type="scientific">Parafilimonas terrae</name>
    <dbReference type="NCBI Taxonomy" id="1465490"/>
    <lineage>
        <taxon>Bacteria</taxon>
        <taxon>Pseudomonadati</taxon>
        <taxon>Bacteroidota</taxon>
        <taxon>Chitinophagia</taxon>
        <taxon>Chitinophagales</taxon>
        <taxon>Chitinophagaceae</taxon>
        <taxon>Parafilimonas</taxon>
    </lineage>
</organism>
<gene>
    <name evidence="3" type="ORF">SAMN05444277_101339</name>
</gene>
<sequence>MRLLKTIAAASILFAACNSSSSDTAATDTTAAADATTETSSSDTGWISLFDGSTLNGWHAFGQTGTGKWSADSGAIYLNSASKAEDGDLVSNDSFGNFDLKLDWKISKDGNSGILFYVQDDKAKYEDTYKTGPEMQVLDDERNEDNKTPTHRAGSLYDMIQATPGAVKPAEEWNSVEIVSNNGKLDFYLNGVHVVNTTIFDDNWTKMIANSKFKQWPAFGTFKEGHIALQDHGHDVWFRNIMIKKL</sequence>
<dbReference type="GO" id="GO:0016787">
    <property type="term" value="F:hydrolase activity"/>
    <property type="evidence" value="ECO:0007669"/>
    <property type="project" value="InterPro"/>
</dbReference>
<protein>
    <recommendedName>
        <fullName evidence="2">3-keto-alpha-glucoside-1,2-lyase/3-keto-2-hydroxy-glucal hydratase domain-containing protein</fullName>
    </recommendedName>
</protein>
<keyword evidence="1" id="KW-0732">Signal</keyword>
<dbReference type="AlphaFoldDB" id="A0A1I5RP72"/>
<evidence type="ECO:0000256" key="1">
    <source>
        <dbReference type="SAM" id="SignalP"/>
    </source>
</evidence>
<feature type="domain" description="3-keto-alpha-glucoside-1,2-lyase/3-keto-2-hydroxy-glucal hydratase" evidence="2">
    <location>
        <begin position="45"/>
        <end position="244"/>
    </location>
</feature>
<dbReference type="Gene3D" id="2.60.120.560">
    <property type="entry name" value="Exo-inulinase, domain 1"/>
    <property type="match status" value="1"/>
</dbReference>
<dbReference type="Pfam" id="PF06439">
    <property type="entry name" value="3keto-disac_hyd"/>
    <property type="match status" value="1"/>
</dbReference>
<reference evidence="3 4" key="1">
    <citation type="submission" date="2016-10" db="EMBL/GenBank/DDBJ databases">
        <authorList>
            <person name="de Groot N.N."/>
        </authorList>
    </citation>
    <scope>NUCLEOTIDE SEQUENCE [LARGE SCALE GENOMIC DNA]</scope>
    <source>
        <strain evidence="3 4">DSM 28286</strain>
    </source>
</reference>
<feature type="signal peptide" evidence="1">
    <location>
        <begin position="1"/>
        <end position="25"/>
    </location>
</feature>
<keyword evidence="4" id="KW-1185">Reference proteome</keyword>
<dbReference type="InterPro" id="IPR010496">
    <property type="entry name" value="AL/BT2_dom"/>
</dbReference>
<evidence type="ECO:0000313" key="4">
    <source>
        <dbReference type="Proteomes" id="UP000199031"/>
    </source>
</evidence>
<proteinExistence type="predicted"/>
<dbReference type="RefSeq" id="WP_090653861.1">
    <property type="nucleotide sequence ID" value="NZ_FOXQ01000001.1"/>
</dbReference>
<dbReference type="EMBL" id="FOXQ01000001">
    <property type="protein sequence ID" value="SFP60051.1"/>
    <property type="molecule type" value="Genomic_DNA"/>
</dbReference>
<evidence type="ECO:0000313" key="3">
    <source>
        <dbReference type="EMBL" id="SFP60051.1"/>
    </source>
</evidence>
<dbReference type="PROSITE" id="PS51257">
    <property type="entry name" value="PROKAR_LIPOPROTEIN"/>
    <property type="match status" value="1"/>
</dbReference>
<feature type="chain" id="PRO_5011459359" description="3-keto-alpha-glucoside-1,2-lyase/3-keto-2-hydroxy-glucal hydratase domain-containing protein" evidence="1">
    <location>
        <begin position="26"/>
        <end position="246"/>
    </location>
</feature>
<dbReference type="OrthoDB" id="659240at2"/>
<dbReference type="STRING" id="1465490.SAMN05444277_101339"/>
<accession>A0A1I5RP72</accession>
<name>A0A1I5RP72_9BACT</name>